<comment type="caution">
    <text evidence="1">The sequence shown here is derived from an EMBL/GenBank/DDBJ whole genome shotgun (WGS) entry which is preliminary data.</text>
</comment>
<evidence type="ECO:0000313" key="1">
    <source>
        <dbReference type="EMBL" id="REH42729.1"/>
    </source>
</evidence>
<dbReference type="Proteomes" id="UP000256269">
    <property type="component" value="Unassembled WGS sequence"/>
</dbReference>
<evidence type="ECO:0008006" key="3">
    <source>
        <dbReference type="Google" id="ProtNLM"/>
    </source>
</evidence>
<gene>
    <name evidence="1" type="ORF">BCF44_110226</name>
</gene>
<keyword evidence="2" id="KW-1185">Reference proteome</keyword>
<accession>A0A3E0HDA7</accession>
<evidence type="ECO:0000313" key="2">
    <source>
        <dbReference type="Proteomes" id="UP000256269"/>
    </source>
</evidence>
<name>A0A3E0HDA7_9PSEU</name>
<organism evidence="1 2">
    <name type="scientific">Kutzneria buriramensis</name>
    <dbReference type="NCBI Taxonomy" id="1045776"/>
    <lineage>
        <taxon>Bacteria</taxon>
        <taxon>Bacillati</taxon>
        <taxon>Actinomycetota</taxon>
        <taxon>Actinomycetes</taxon>
        <taxon>Pseudonocardiales</taxon>
        <taxon>Pseudonocardiaceae</taxon>
        <taxon>Kutzneria</taxon>
    </lineage>
</organism>
<dbReference type="RefSeq" id="WP_116177537.1">
    <property type="nucleotide sequence ID" value="NZ_CP144375.1"/>
</dbReference>
<dbReference type="AlphaFoldDB" id="A0A3E0HDA7"/>
<dbReference type="EMBL" id="QUNO01000010">
    <property type="protein sequence ID" value="REH42729.1"/>
    <property type="molecule type" value="Genomic_DNA"/>
</dbReference>
<dbReference type="OrthoDB" id="3194419at2"/>
<proteinExistence type="predicted"/>
<sequence>MAASLAFHAVVGFLRTGEILAELPADPAYTDTLNAAGTATANIPLDAVPPEIDLRAVTTPWRCFLAVTRGRAVTWAGPIVTRRRQPGSDIVEIGASGLWSVFDRRVLARLGAWGYADERADVLLTNLTLPSIAAEILRVATDRAGGDLPLLLPESVAGTNQRAYFGYELASTGQRLGQLVGVENGPDCHFLPGWTPDGSRIQWTARLGNPYLGQAGSEYVFDHGAALVAWGSDEDASSQATTALIPGDGMEHGRLIGAAADNSLTTQGWPALDLVNSDHTDVKDPDTLAAYARSYQAAYRTGTELDTAVVRVDTDPAPGTYLVGDDAVFQPKPDRWTPSGPLRRRIIQISRQSGGSDVFSLTLAVVPASL</sequence>
<reference evidence="1 2" key="1">
    <citation type="submission" date="2018-08" db="EMBL/GenBank/DDBJ databases">
        <title>Genomic Encyclopedia of Archaeal and Bacterial Type Strains, Phase II (KMG-II): from individual species to whole genera.</title>
        <authorList>
            <person name="Goeker M."/>
        </authorList>
    </citation>
    <scope>NUCLEOTIDE SEQUENCE [LARGE SCALE GENOMIC DNA]</scope>
    <source>
        <strain evidence="1 2">DSM 45791</strain>
    </source>
</reference>
<protein>
    <recommendedName>
        <fullName evidence="3">ReqiPepy6 Gp37-like protein</fullName>
    </recommendedName>
</protein>